<reference evidence="1 2" key="1">
    <citation type="journal article" date="2021" name="Elife">
        <title>Chloroplast acquisition without the gene transfer in kleptoplastic sea slugs, Plakobranchus ocellatus.</title>
        <authorList>
            <person name="Maeda T."/>
            <person name="Takahashi S."/>
            <person name="Yoshida T."/>
            <person name="Shimamura S."/>
            <person name="Takaki Y."/>
            <person name="Nagai Y."/>
            <person name="Toyoda A."/>
            <person name="Suzuki Y."/>
            <person name="Arimoto A."/>
            <person name="Ishii H."/>
            <person name="Satoh N."/>
            <person name="Nishiyama T."/>
            <person name="Hasebe M."/>
            <person name="Maruyama T."/>
            <person name="Minagawa J."/>
            <person name="Obokata J."/>
            <person name="Shigenobu S."/>
        </authorList>
    </citation>
    <scope>NUCLEOTIDE SEQUENCE [LARGE SCALE GENOMIC DNA]</scope>
</reference>
<keyword evidence="2" id="KW-1185">Reference proteome</keyword>
<dbReference type="AlphaFoldDB" id="A0AAV4B553"/>
<evidence type="ECO:0000313" key="1">
    <source>
        <dbReference type="EMBL" id="GFO14750.1"/>
    </source>
</evidence>
<evidence type="ECO:0000313" key="2">
    <source>
        <dbReference type="Proteomes" id="UP000735302"/>
    </source>
</evidence>
<dbReference type="EMBL" id="BLXT01004580">
    <property type="protein sequence ID" value="GFO14750.1"/>
    <property type="molecule type" value="Genomic_DNA"/>
</dbReference>
<name>A0AAV4B553_9GAST</name>
<gene>
    <name evidence="1" type="ORF">PoB_004125500</name>
</gene>
<proteinExistence type="predicted"/>
<protein>
    <submittedName>
        <fullName evidence="1">Uncharacterized protein</fullName>
    </submittedName>
</protein>
<sequence>MTPTMPLQRTQYWKTCSRRCPAWKPDTPPKWLSGMSNDSRCVCSLTWPLLTSYCVGDVSTNSSIKEDNSRIIFSPAKA</sequence>
<accession>A0AAV4B553</accession>
<organism evidence="1 2">
    <name type="scientific">Plakobranchus ocellatus</name>
    <dbReference type="NCBI Taxonomy" id="259542"/>
    <lineage>
        <taxon>Eukaryota</taxon>
        <taxon>Metazoa</taxon>
        <taxon>Spiralia</taxon>
        <taxon>Lophotrochozoa</taxon>
        <taxon>Mollusca</taxon>
        <taxon>Gastropoda</taxon>
        <taxon>Heterobranchia</taxon>
        <taxon>Euthyneura</taxon>
        <taxon>Panpulmonata</taxon>
        <taxon>Sacoglossa</taxon>
        <taxon>Placobranchoidea</taxon>
        <taxon>Plakobranchidae</taxon>
        <taxon>Plakobranchus</taxon>
    </lineage>
</organism>
<dbReference type="Proteomes" id="UP000735302">
    <property type="component" value="Unassembled WGS sequence"/>
</dbReference>
<comment type="caution">
    <text evidence="1">The sequence shown here is derived from an EMBL/GenBank/DDBJ whole genome shotgun (WGS) entry which is preliminary data.</text>
</comment>